<dbReference type="EMBL" id="QSRB01000013">
    <property type="protein sequence ID" value="RGK83706.1"/>
    <property type="molecule type" value="Genomic_DNA"/>
</dbReference>
<proteinExistence type="predicted"/>
<evidence type="ECO:0000313" key="18">
    <source>
        <dbReference type="Proteomes" id="UP000284640"/>
    </source>
</evidence>
<sequence length="132" mass="15382">MKAQNLFRMLMLMVMAFSFISCTDEDDKVEVSQLVGKWIVKEPVLPDDFVTSYTFNADKTYEVYTGSPSSNGVPLRGTYIISLDKKLIMLYDKEEHYTEQYHILKLTSKEMKWENASPKDGNSDKRLEKYKD</sequence>
<reference evidence="4 13" key="1">
    <citation type="submission" date="2015-09" db="EMBL/GenBank/DDBJ databases">
        <authorList>
            <consortium name="Pathogen Informatics"/>
        </authorList>
    </citation>
    <scope>NUCLEOTIDE SEQUENCE [LARGE SCALE GENOMIC DNA]</scope>
    <source>
        <strain evidence="4 13">2789STDY5834942</strain>
    </source>
</reference>
<protein>
    <submittedName>
        <fullName evidence="4">Gemmata obscuriglobus paralogous family</fullName>
    </submittedName>
    <submittedName>
        <fullName evidence="6">Lipocalin family protein</fullName>
    </submittedName>
</protein>
<evidence type="ECO:0000313" key="4">
    <source>
        <dbReference type="EMBL" id="CUP79514.1"/>
    </source>
</evidence>
<dbReference type="RefSeq" id="WP_044468265.1">
    <property type="nucleotide sequence ID" value="NZ_BQNL01000001.1"/>
</dbReference>
<evidence type="ECO:0000313" key="6">
    <source>
        <dbReference type="EMBL" id="KAB4257348.1"/>
    </source>
</evidence>
<evidence type="ECO:0000313" key="11">
    <source>
        <dbReference type="EMBL" id="RGV46419.1"/>
    </source>
</evidence>
<evidence type="ECO:0000313" key="16">
    <source>
        <dbReference type="Proteomes" id="UP000261295"/>
    </source>
</evidence>
<dbReference type="EMBL" id="NFHS01000001">
    <property type="protein sequence ID" value="OUN56866.1"/>
    <property type="molecule type" value="Genomic_DNA"/>
</dbReference>
<feature type="region of interest" description="Disordered" evidence="1">
    <location>
        <begin position="113"/>
        <end position="132"/>
    </location>
</feature>
<reference evidence="5" key="6">
    <citation type="submission" date="2022-01" db="EMBL/GenBank/DDBJ databases">
        <title>Novel bile acid biosynthetic pathways are enriched in the microbiome of centenarians.</title>
        <authorList>
            <person name="Sato Y."/>
            <person name="Atarashi K."/>
            <person name="Plichta R.D."/>
            <person name="Arai Y."/>
            <person name="Sasajima S."/>
            <person name="Kearney M.S."/>
            <person name="Suda W."/>
            <person name="Takeshita K."/>
            <person name="Sasaki T."/>
            <person name="Okamoto S."/>
            <person name="Skelly N.A."/>
            <person name="Okamura Y."/>
            <person name="Vlamakis H."/>
            <person name="Li Y."/>
            <person name="Tanoue T."/>
            <person name="Takei H."/>
            <person name="Nittono H."/>
            <person name="Narushima S."/>
            <person name="Irie J."/>
            <person name="Itoh H."/>
            <person name="Moriya K."/>
            <person name="Sugiura Y."/>
            <person name="Suematsu M."/>
            <person name="Moritoki N."/>
            <person name="Shibata S."/>
            <person name="Littman R.D."/>
            <person name="Fischbach A.M."/>
            <person name="Uwamino Y."/>
            <person name="Inoue T."/>
            <person name="Honda A."/>
            <person name="Hattori M."/>
            <person name="Murai T."/>
            <person name="Xavier J.R."/>
            <person name="Hirose N."/>
            <person name="Honda K."/>
        </authorList>
    </citation>
    <scope>NUCLEOTIDE SEQUENCE</scope>
    <source>
        <strain evidence="5">CE91-St12</strain>
    </source>
</reference>
<dbReference type="Proteomes" id="UP000260874">
    <property type="component" value="Unassembled WGS sequence"/>
</dbReference>
<evidence type="ECO:0000313" key="13">
    <source>
        <dbReference type="Proteomes" id="UP000095788"/>
    </source>
</evidence>
<dbReference type="PROSITE" id="PS51257">
    <property type="entry name" value="PROKAR_LIPOPROTEIN"/>
    <property type="match status" value="1"/>
</dbReference>
<dbReference type="EMBL" id="WCTJ01000005">
    <property type="protein sequence ID" value="KAB4257348.1"/>
    <property type="molecule type" value="Genomic_DNA"/>
</dbReference>
<gene>
    <name evidence="7" type="ORF">B5G17_00320</name>
    <name evidence="5" type="ORF">CE91St12_01380</name>
    <name evidence="12" type="ORF">DW729_10960</name>
    <name evidence="11" type="ORF">DWW14_00315</name>
    <name evidence="10" type="ORF">DXC07_05390</name>
    <name evidence="9" type="ORF">DXC91_14485</name>
    <name evidence="8" type="ORF">DXD90_10710</name>
    <name evidence="4" type="ORF">ERS852554_01780</name>
    <name evidence="6" type="ORF">GAP48_04775</name>
</gene>
<dbReference type="EMBL" id="BQNL01000001">
    <property type="protein sequence ID" value="GKH11928.1"/>
    <property type="molecule type" value="Genomic_DNA"/>
</dbReference>
<evidence type="ECO:0000313" key="14">
    <source>
        <dbReference type="Proteomes" id="UP000196329"/>
    </source>
</evidence>
<evidence type="ECO:0000313" key="10">
    <source>
        <dbReference type="EMBL" id="RGM56973.1"/>
    </source>
</evidence>
<dbReference type="Pfam" id="PF13648">
    <property type="entry name" value="Lipocalin_4"/>
    <property type="match status" value="1"/>
</dbReference>
<dbReference type="EMBL" id="QSOF01000013">
    <property type="protein sequence ID" value="RGI75928.1"/>
    <property type="molecule type" value="Genomic_DNA"/>
</dbReference>
<dbReference type="Proteomes" id="UP000261295">
    <property type="component" value="Unassembled WGS sequence"/>
</dbReference>
<dbReference type="Proteomes" id="UP000196329">
    <property type="component" value="Unassembled WGS sequence"/>
</dbReference>
<reference evidence="6 20" key="5">
    <citation type="journal article" date="2019" name="Nat. Med.">
        <title>A library of human gut bacterial isolates paired with longitudinal multiomics data enables mechanistic microbiome research.</title>
        <authorList>
            <person name="Poyet M."/>
            <person name="Groussin M."/>
            <person name="Gibbons S.M."/>
            <person name="Avila-Pacheco J."/>
            <person name="Jiang X."/>
            <person name="Kearney S.M."/>
            <person name="Perrotta A.R."/>
            <person name="Berdy B."/>
            <person name="Zhao S."/>
            <person name="Lieberman T.D."/>
            <person name="Swanson P.K."/>
            <person name="Smith M."/>
            <person name="Roesemann S."/>
            <person name="Alexander J.E."/>
            <person name="Rich S.A."/>
            <person name="Livny J."/>
            <person name="Vlamakis H."/>
            <person name="Clish C."/>
            <person name="Bullock K."/>
            <person name="Deik A."/>
            <person name="Scott J."/>
            <person name="Pierce K.A."/>
            <person name="Xavier R.J."/>
            <person name="Alm E.J."/>
        </authorList>
    </citation>
    <scope>NUCLEOTIDE SEQUENCE [LARGE SCALE GENOMIC DNA]</scope>
    <source>
        <strain evidence="6 20">BIOML-A3</strain>
    </source>
</reference>
<dbReference type="EMBL" id="CZBF01000003">
    <property type="protein sequence ID" value="CUP79514.1"/>
    <property type="molecule type" value="Genomic_DNA"/>
</dbReference>
<evidence type="ECO:0000313" key="15">
    <source>
        <dbReference type="Proteomes" id="UP000260874"/>
    </source>
</evidence>
<dbReference type="EMBL" id="QRZC01000001">
    <property type="protein sequence ID" value="RGV46419.1"/>
    <property type="molecule type" value="Genomic_DNA"/>
</dbReference>
<organism evidence="4 13">
    <name type="scientific">Bacteroides uniformis</name>
    <dbReference type="NCBI Taxonomy" id="820"/>
    <lineage>
        <taxon>Bacteria</taxon>
        <taxon>Pseudomonadati</taxon>
        <taxon>Bacteroidota</taxon>
        <taxon>Bacteroidia</taxon>
        <taxon>Bacteroidales</taxon>
        <taxon>Bacteroidaceae</taxon>
        <taxon>Bacteroides</taxon>
    </lineage>
</organism>
<evidence type="ECO:0000256" key="2">
    <source>
        <dbReference type="SAM" id="SignalP"/>
    </source>
</evidence>
<dbReference type="Proteomes" id="UP000285343">
    <property type="component" value="Unassembled WGS sequence"/>
</dbReference>
<evidence type="ECO:0000313" key="7">
    <source>
        <dbReference type="EMBL" id="OUN56866.1"/>
    </source>
</evidence>
<dbReference type="Proteomes" id="UP000284640">
    <property type="component" value="Unassembled WGS sequence"/>
</dbReference>
<evidence type="ECO:0000313" key="9">
    <source>
        <dbReference type="EMBL" id="RGK83706.1"/>
    </source>
</evidence>
<reference evidence="7" key="3">
    <citation type="journal article" date="2018" name="BMC Genomics">
        <title>Whole genome sequencing and function prediction of 133 gut anaerobes isolated from chicken caecum in pure cultures.</title>
        <authorList>
            <person name="Medvecky M."/>
            <person name="Cejkova D."/>
            <person name="Polansky O."/>
            <person name="Karasova D."/>
            <person name="Kubasova T."/>
            <person name="Cizek A."/>
            <person name="Rychlik I."/>
        </authorList>
    </citation>
    <scope>NUCLEOTIDE SEQUENCE</scope>
    <source>
        <strain evidence="7">An67</strain>
    </source>
</reference>
<dbReference type="Gene3D" id="2.40.128.370">
    <property type="match status" value="1"/>
</dbReference>
<dbReference type="Proteomes" id="UP000263754">
    <property type="component" value="Unassembled WGS sequence"/>
</dbReference>
<reference evidence="14" key="2">
    <citation type="submission" date="2017-04" db="EMBL/GenBank/DDBJ databases">
        <title>Function of individual gut microbiota members based on whole genome sequencing of pure cultures obtained from chicken caecum.</title>
        <authorList>
            <person name="Medvecky M."/>
            <person name="Cejkova D."/>
            <person name="Polansky O."/>
            <person name="Karasova D."/>
            <person name="Kubasova T."/>
            <person name="Cizek A."/>
            <person name="Rychlik I."/>
        </authorList>
    </citation>
    <scope>NUCLEOTIDE SEQUENCE [LARGE SCALE GENOMIC DNA]</scope>
    <source>
        <strain evidence="14">An67</strain>
    </source>
</reference>
<dbReference type="EMBL" id="QSTL01000003">
    <property type="protein sequence ID" value="RGM56973.1"/>
    <property type="molecule type" value="Genomic_DNA"/>
</dbReference>
<evidence type="ECO:0000313" key="19">
    <source>
        <dbReference type="Proteomes" id="UP000285343"/>
    </source>
</evidence>
<dbReference type="InterPro" id="IPR024311">
    <property type="entry name" value="Lipocalin-like"/>
</dbReference>
<evidence type="ECO:0000313" key="8">
    <source>
        <dbReference type="EMBL" id="RGI75928.1"/>
    </source>
</evidence>
<feature type="signal peptide" evidence="2">
    <location>
        <begin position="1"/>
        <end position="23"/>
    </location>
</feature>
<evidence type="ECO:0000313" key="17">
    <source>
        <dbReference type="Proteomes" id="UP000263754"/>
    </source>
</evidence>
<evidence type="ECO:0000313" key="5">
    <source>
        <dbReference type="EMBL" id="GKH11928.1"/>
    </source>
</evidence>
<evidence type="ECO:0000256" key="1">
    <source>
        <dbReference type="SAM" id="MobiDB-lite"/>
    </source>
</evidence>
<evidence type="ECO:0000313" key="12">
    <source>
        <dbReference type="EMBL" id="RHE59707.1"/>
    </source>
</evidence>
<feature type="domain" description="Lipocalin-like" evidence="3">
    <location>
        <begin position="34"/>
        <end position="113"/>
    </location>
</feature>
<keyword evidence="2" id="KW-0732">Signal</keyword>
<accession>A0A174R285</accession>
<dbReference type="EMBL" id="QSKL01000008">
    <property type="protein sequence ID" value="RHE59707.1"/>
    <property type="molecule type" value="Genomic_DNA"/>
</dbReference>
<evidence type="ECO:0000259" key="3">
    <source>
        <dbReference type="Pfam" id="PF13648"/>
    </source>
</evidence>
<feature type="chain" id="PRO_5014252417" evidence="2">
    <location>
        <begin position="24"/>
        <end position="132"/>
    </location>
</feature>
<feature type="compositionally biased region" description="Basic and acidic residues" evidence="1">
    <location>
        <begin position="121"/>
        <end position="132"/>
    </location>
</feature>
<dbReference type="AlphaFoldDB" id="A0A174R285"/>
<dbReference type="Proteomes" id="UP000487989">
    <property type="component" value="Unassembled WGS sequence"/>
</dbReference>
<reference evidence="15 16" key="4">
    <citation type="submission" date="2018-08" db="EMBL/GenBank/DDBJ databases">
        <title>A genome reference for cultivated species of the human gut microbiota.</title>
        <authorList>
            <person name="Zou Y."/>
            <person name="Xue W."/>
            <person name="Luo G."/>
        </authorList>
    </citation>
    <scope>NUCLEOTIDE SEQUENCE [LARGE SCALE GENOMIC DNA]</scope>
    <source>
        <strain evidence="11 19">AF14-42</strain>
        <strain evidence="12 18">AM27-46</strain>
        <strain evidence="10 16">OM07-9</strain>
        <strain evidence="9 15">TF09-22</strain>
        <strain evidence="8 17">TM10-17</strain>
    </source>
</reference>
<dbReference type="Proteomes" id="UP000095788">
    <property type="component" value="Unassembled WGS sequence"/>
</dbReference>
<evidence type="ECO:0000313" key="20">
    <source>
        <dbReference type="Proteomes" id="UP000487989"/>
    </source>
</evidence>
<dbReference type="Proteomes" id="UP001055048">
    <property type="component" value="Unassembled WGS sequence"/>
</dbReference>
<name>A0A174R285_BACUN</name>